<feature type="region of interest" description="Disordered" evidence="1">
    <location>
        <begin position="77"/>
        <end position="129"/>
    </location>
</feature>
<feature type="region of interest" description="Disordered" evidence="1">
    <location>
        <begin position="482"/>
        <end position="506"/>
    </location>
</feature>
<feature type="region of interest" description="Disordered" evidence="1">
    <location>
        <begin position="318"/>
        <end position="355"/>
    </location>
</feature>
<feature type="region of interest" description="Disordered" evidence="1">
    <location>
        <begin position="772"/>
        <end position="796"/>
    </location>
</feature>
<evidence type="ECO:0000313" key="3">
    <source>
        <dbReference type="Proteomes" id="UP000095280"/>
    </source>
</evidence>
<proteinExistence type="predicted"/>
<feature type="compositionally biased region" description="Basic and acidic residues" evidence="1">
    <location>
        <begin position="809"/>
        <end position="819"/>
    </location>
</feature>
<feature type="compositionally biased region" description="Low complexity" evidence="1">
    <location>
        <begin position="483"/>
        <end position="499"/>
    </location>
</feature>
<feature type="region of interest" description="Disordered" evidence="1">
    <location>
        <begin position="809"/>
        <end position="831"/>
    </location>
</feature>
<evidence type="ECO:0000313" key="4">
    <source>
        <dbReference type="WBParaSite" id="maker-unitig_10671-snap-gene-0.2-mRNA-1"/>
    </source>
</evidence>
<dbReference type="InterPro" id="IPR040676">
    <property type="entry name" value="DUF5641"/>
</dbReference>
<reference evidence="4" key="1">
    <citation type="submission" date="2016-11" db="UniProtKB">
        <authorList>
            <consortium name="WormBaseParasite"/>
        </authorList>
    </citation>
    <scope>IDENTIFICATION</scope>
</reference>
<feature type="region of interest" description="Disordered" evidence="1">
    <location>
        <begin position="1255"/>
        <end position="1278"/>
    </location>
</feature>
<feature type="compositionally biased region" description="Low complexity" evidence="1">
    <location>
        <begin position="318"/>
        <end position="332"/>
    </location>
</feature>
<feature type="domain" description="DUF5641" evidence="2">
    <location>
        <begin position="3"/>
        <end position="84"/>
    </location>
</feature>
<feature type="region of interest" description="Disordered" evidence="1">
    <location>
        <begin position="682"/>
        <end position="701"/>
    </location>
</feature>
<keyword evidence="3" id="KW-1185">Reference proteome</keyword>
<name>A0A1I8F164_9PLAT</name>
<protein>
    <submittedName>
        <fullName evidence="4">DUF5641 domain-containing protein</fullName>
    </submittedName>
</protein>
<feature type="compositionally biased region" description="Low complexity" evidence="1">
    <location>
        <begin position="820"/>
        <end position="830"/>
    </location>
</feature>
<feature type="region of interest" description="Disordered" evidence="1">
    <location>
        <begin position="188"/>
        <end position="267"/>
    </location>
</feature>
<accession>A0A1I8F164</accession>
<sequence length="1360" mass="141371">HLRRALNVFWDAWKASYVTALREKAFHSQKGGTVAKVGDVVLIHGEPHQPRMQWKMGVVESVVVGRDGAVRSAVVRVSRVSKERGSRGAERAQEHSQQQQQQQQQNTRPRKQSQLEQGASDGAPQSLGANKIRSVVSVGRPSVAQQAVHVSTGSGLTPPERALQGEQQDVLNGLGAVALGPDHAARQLESPSAQDGGRALQLGPIVQGHGPDALSSRQRPRLGVVEQDGFDHRLPQPSPLAVGQRFGLEDGSDRTKGRPGKSSAPPEVFLHVGHQTAEVGEPLAACEPGRLPVCAAACQALFAVAATDASAQQEAVISRGSAVRSTQSSSSTKRNGAKVSPCRTPDEVSNRSDRPSAVTTAARVSQYSAMTASISCWGTRVDWRMRASSMTRRSARICVTVPRCGRNPFCSYRRYGSSTDCRRSSSSRLKSFAVQDISEIPRWSSFRVVPAFFGIGTMCATVHSVGAGAPASTRFMTPVTWEATQRSRSASTRTSSGPSALPPDVFGANSTTSSVVTGLVQKSSSAGSGVSTFPPLATASTTQEAVDLDTVSVISIVVCLAVNTAASLVTALVTWTVACCRPSEHSEKSWRPSAERPAGPAAHHLFGDLGGRLGDGRATRLLSGGHGCLLHSVAGARRDSGGAQVENAEGAVHPGLQIVFLGEVFYHGCRVEVGGHQGARHGTGDQACSDAHSHASKQRASVKPRIDLGNLSDLLGELAVKLNAGIRQKCSCFQMLGGISEQRQAARVLTDLSETKSTGRPVFISFIGGVGRRSPQRQAGVGAVDGGAGSRSGEPQQLQEGELHQLEGHGEGDAQREAADAAQPAEQGAQGDDRLLAVLQRHVGRPGNRHQSQVVGWQADLGLFFQFDVVERTLACPLAPQLRHLGGAGAPAAVGLLNQVAPVHAAPAAWLAQLPASLILAVRAGALLAVHSVQADVSGTGGPGEEADLQDLAGCSRAAAAGPAGGGVEVEGGGAVAVVRDKAADALGDAGIVGVVEDGLAGLADAGRGGQLGGLDAVGLGTAVLDEALGPVADGAGGARLHIVLLVVDVGEGAGLVQHDGQPHGLVVGLLRAEIRRRAGVEAAGRHHHGDAADVGRVLADLQLVAVEVERVQDAADAEAALLLVRHGRVGVAAVAHHAEQQQVAEPVAELADLGRPQVLEVRGHPVVLEQIGCVRGAPAGSEAVDGVAQPAGEVDRAGDAAAGPELRGAGREGLVGADSDAGEQRRVVGQLVRLQADVVLEVLADQIELTPSRQSMLSTKPAHSSLRKGCWSGRTSRPKPRRLVPLANWRRQLVAMAAQQSREVDEIGSLRTGTLELAEPALGPSTAGTGRTSGFIFLLTLTYEYQAANLSAHRVAVNR</sequence>
<feature type="compositionally biased region" description="Basic and acidic residues" evidence="1">
    <location>
        <begin position="247"/>
        <end position="256"/>
    </location>
</feature>
<organism evidence="3 4">
    <name type="scientific">Macrostomum lignano</name>
    <dbReference type="NCBI Taxonomy" id="282301"/>
    <lineage>
        <taxon>Eukaryota</taxon>
        <taxon>Metazoa</taxon>
        <taxon>Spiralia</taxon>
        <taxon>Lophotrochozoa</taxon>
        <taxon>Platyhelminthes</taxon>
        <taxon>Rhabditophora</taxon>
        <taxon>Macrostomorpha</taxon>
        <taxon>Macrostomida</taxon>
        <taxon>Macrostomidae</taxon>
        <taxon>Macrostomum</taxon>
    </lineage>
</organism>
<evidence type="ECO:0000259" key="2">
    <source>
        <dbReference type="Pfam" id="PF18701"/>
    </source>
</evidence>
<dbReference type="WBParaSite" id="maker-unitig_10671-snap-gene-0.2-mRNA-1">
    <property type="protein sequence ID" value="maker-unitig_10671-snap-gene-0.2-mRNA-1"/>
    <property type="gene ID" value="maker-unitig_10671-snap-gene-0.2"/>
</dbReference>
<feature type="compositionally biased region" description="Basic and acidic residues" evidence="1">
    <location>
        <begin position="80"/>
        <end position="94"/>
    </location>
</feature>
<feature type="compositionally biased region" description="Basic and acidic residues" evidence="1">
    <location>
        <begin position="344"/>
        <end position="354"/>
    </location>
</feature>
<dbReference type="Proteomes" id="UP000095280">
    <property type="component" value="Unplaced"/>
</dbReference>
<evidence type="ECO:0000256" key="1">
    <source>
        <dbReference type="SAM" id="MobiDB-lite"/>
    </source>
</evidence>
<dbReference type="Pfam" id="PF18701">
    <property type="entry name" value="DUF5641"/>
    <property type="match status" value="1"/>
</dbReference>
<feature type="region of interest" description="Disordered" evidence="1">
    <location>
        <begin position="1198"/>
        <end position="1219"/>
    </location>
</feature>